<feature type="signal peptide" evidence="11">
    <location>
        <begin position="1"/>
        <end position="22"/>
    </location>
</feature>
<evidence type="ECO:0000256" key="5">
    <source>
        <dbReference type="ARBA" id="ARBA00022670"/>
    </source>
</evidence>
<proteinExistence type="inferred from homology"/>
<dbReference type="Pfam" id="PF00557">
    <property type="entry name" value="Peptidase_M24"/>
    <property type="match status" value="1"/>
</dbReference>
<feature type="chain" id="PRO_5009185955" description="Xaa-Pro aminopeptidase" evidence="11">
    <location>
        <begin position="23"/>
        <end position="491"/>
    </location>
</feature>
<evidence type="ECO:0000313" key="13">
    <source>
        <dbReference type="EMBL" id="OEK06395.1"/>
    </source>
</evidence>
<dbReference type="InterPro" id="IPR007865">
    <property type="entry name" value="Aminopep_P_N"/>
</dbReference>
<organism evidence="13 14">
    <name type="scientific">Roseivirga misakiensis</name>
    <dbReference type="NCBI Taxonomy" id="1563681"/>
    <lineage>
        <taxon>Bacteria</taxon>
        <taxon>Pseudomonadati</taxon>
        <taxon>Bacteroidota</taxon>
        <taxon>Cytophagia</taxon>
        <taxon>Cytophagales</taxon>
        <taxon>Roseivirgaceae</taxon>
        <taxon>Roseivirga</taxon>
    </lineage>
</organism>
<dbReference type="PANTHER" id="PTHR43226">
    <property type="entry name" value="XAA-PRO AMINOPEPTIDASE 3"/>
    <property type="match status" value="1"/>
</dbReference>
<dbReference type="InterPro" id="IPR052433">
    <property type="entry name" value="X-Pro_dipept-like"/>
</dbReference>
<evidence type="ECO:0000313" key="14">
    <source>
        <dbReference type="Proteomes" id="UP000095552"/>
    </source>
</evidence>
<reference evidence="13 14" key="1">
    <citation type="submission" date="2016-08" db="EMBL/GenBank/DDBJ databases">
        <title>Draft genome of Fabibacter sp. strain SK-8.</title>
        <authorList>
            <person name="Wong S.-K."/>
            <person name="Hamasaki K."/>
            <person name="Yoshizawa S."/>
        </authorList>
    </citation>
    <scope>NUCLEOTIDE SEQUENCE [LARGE SCALE GENOMIC DNA]</scope>
    <source>
        <strain evidence="13 14">SK-8</strain>
    </source>
</reference>
<evidence type="ECO:0000256" key="7">
    <source>
        <dbReference type="ARBA" id="ARBA00022801"/>
    </source>
</evidence>
<dbReference type="SUPFAM" id="SSF55920">
    <property type="entry name" value="Creatinase/aminopeptidase"/>
    <property type="match status" value="1"/>
</dbReference>
<dbReference type="EMBL" id="MDGQ01000003">
    <property type="protein sequence ID" value="OEK06395.1"/>
    <property type="molecule type" value="Genomic_DNA"/>
</dbReference>
<dbReference type="SUPFAM" id="SSF53092">
    <property type="entry name" value="Creatinase/prolidase N-terminal domain"/>
    <property type="match status" value="1"/>
</dbReference>
<dbReference type="InterPro" id="IPR036005">
    <property type="entry name" value="Creatinase/aminopeptidase-like"/>
</dbReference>
<dbReference type="Gene3D" id="3.90.230.10">
    <property type="entry name" value="Creatinase/methionine aminopeptidase superfamily"/>
    <property type="match status" value="1"/>
</dbReference>
<evidence type="ECO:0000256" key="8">
    <source>
        <dbReference type="ARBA" id="ARBA00023049"/>
    </source>
</evidence>
<evidence type="ECO:0000256" key="10">
    <source>
        <dbReference type="RuleBase" id="RU000590"/>
    </source>
</evidence>
<dbReference type="OrthoDB" id="9806388at2"/>
<protein>
    <recommendedName>
        <fullName evidence="4">Xaa-Pro aminopeptidase</fullName>
        <ecNumber evidence="4">3.4.11.9</ecNumber>
    </recommendedName>
</protein>
<evidence type="ECO:0000259" key="12">
    <source>
        <dbReference type="SMART" id="SM01011"/>
    </source>
</evidence>
<gene>
    <name evidence="13" type="ORF">BFP71_01580</name>
</gene>
<keyword evidence="7" id="KW-0378">Hydrolase</keyword>
<dbReference type="EC" id="3.4.11.9" evidence="4"/>
<evidence type="ECO:0000256" key="11">
    <source>
        <dbReference type="SAM" id="SignalP"/>
    </source>
</evidence>
<dbReference type="GO" id="GO:0006508">
    <property type="term" value="P:proteolysis"/>
    <property type="evidence" value="ECO:0007669"/>
    <property type="project" value="UniProtKB-KW"/>
</dbReference>
<evidence type="ECO:0000256" key="2">
    <source>
        <dbReference type="ARBA" id="ARBA00001936"/>
    </source>
</evidence>
<dbReference type="GO" id="GO:0070006">
    <property type="term" value="F:metalloaminopeptidase activity"/>
    <property type="evidence" value="ECO:0007669"/>
    <property type="project" value="InterPro"/>
</dbReference>
<comment type="similarity">
    <text evidence="3 10">Belongs to the peptidase M24B family.</text>
</comment>
<dbReference type="AlphaFoldDB" id="A0A1E5T4T6"/>
<dbReference type="InterPro" id="IPR029149">
    <property type="entry name" value="Creatin/AminoP/Spt16_N"/>
</dbReference>
<evidence type="ECO:0000256" key="9">
    <source>
        <dbReference type="ARBA" id="ARBA00023211"/>
    </source>
</evidence>
<evidence type="ECO:0000256" key="1">
    <source>
        <dbReference type="ARBA" id="ARBA00001424"/>
    </source>
</evidence>
<keyword evidence="14" id="KW-1185">Reference proteome</keyword>
<dbReference type="STRING" id="1563681.BFP71_01580"/>
<keyword evidence="6 10" id="KW-0479">Metal-binding</keyword>
<comment type="catalytic activity">
    <reaction evidence="1">
        <text>Release of any N-terminal amino acid, including proline, that is linked to proline, even from a dipeptide or tripeptide.</text>
        <dbReference type="EC" id="3.4.11.9"/>
    </reaction>
</comment>
<keyword evidence="9" id="KW-0464">Manganese</keyword>
<sequence>MKELNKRFTILMVILLSGFFMANGQETPADILSSDFHKGRRDAVRKKLPNNSVAVFFANPVRNRANDVDYIYHQDPDLFYLTGYREPHAVLLVFKDDQTNENGDQYNEIFFVQEKNARAEMWTGRRLGDEGVKNKLAIQNTFNGREFAKYQIDFEKFDKVLFYDFKNDVRDNPLDSSDLFSLISQFKTKAGYQTDASSLGAEPQKNNLDVRGLNQIMSELRGIKTPEELDLIRKAVFISTVGQVEVMKAMKPGLSETEIQGIHEFVFKKYGSEYEGYPSIVGAGNNGCILHYIENHKPEIESDEMILMDLGAEYHGYTADVTRTIPIDGKFSPEEKAIYDLVYKAQEEAIQMAKPGVTFGQLGKLAKDIINQGLVDLGIIERPDSRHLYYPHGLSHHIGLDVHDKGTYSDLQENMVITVEPGIYIPEGSNCDKKWWGIAVRIEDDILITKDGFELLSSFAPRTTEEIEAMMAQPSPLEQFQLPALEGKKRK</sequence>
<dbReference type="Pfam" id="PF05195">
    <property type="entry name" value="AMP_N"/>
    <property type="match status" value="1"/>
</dbReference>
<dbReference type="CDD" id="cd01087">
    <property type="entry name" value="Prolidase"/>
    <property type="match status" value="1"/>
</dbReference>
<keyword evidence="8" id="KW-0482">Metalloprotease</keyword>
<dbReference type="RefSeq" id="WP_069833706.1">
    <property type="nucleotide sequence ID" value="NZ_MDGQ01000003.1"/>
</dbReference>
<dbReference type="InterPro" id="IPR001131">
    <property type="entry name" value="Peptidase_M24B_aminopep-P_CS"/>
</dbReference>
<dbReference type="PROSITE" id="PS00491">
    <property type="entry name" value="PROLINE_PEPTIDASE"/>
    <property type="match status" value="1"/>
</dbReference>
<dbReference type="Gene3D" id="3.40.350.10">
    <property type="entry name" value="Creatinase/prolidase N-terminal domain"/>
    <property type="match status" value="1"/>
</dbReference>
<dbReference type="InterPro" id="IPR000994">
    <property type="entry name" value="Pept_M24"/>
</dbReference>
<dbReference type="PANTHER" id="PTHR43226:SF4">
    <property type="entry name" value="XAA-PRO AMINOPEPTIDASE 3"/>
    <property type="match status" value="1"/>
</dbReference>
<dbReference type="GO" id="GO:0030145">
    <property type="term" value="F:manganese ion binding"/>
    <property type="evidence" value="ECO:0007669"/>
    <property type="project" value="InterPro"/>
</dbReference>
<evidence type="ECO:0000256" key="6">
    <source>
        <dbReference type="ARBA" id="ARBA00022723"/>
    </source>
</evidence>
<evidence type="ECO:0000256" key="4">
    <source>
        <dbReference type="ARBA" id="ARBA00012574"/>
    </source>
</evidence>
<name>A0A1E5T4T6_9BACT</name>
<keyword evidence="11" id="KW-0732">Signal</keyword>
<dbReference type="SMART" id="SM01011">
    <property type="entry name" value="AMP_N"/>
    <property type="match status" value="1"/>
</dbReference>
<feature type="domain" description="Aminopeptidase P N-terminal" evidence="12">
    <location>
        <begin position="32"/>
        <end position="171"/>
    </location>
</feature>
<comment type="caution">
    <text evidence="13">The sequence shown here is derived from an EMBL/GenBank/DDBJ whole genome shotgun (WGS) entry which is preliminary data.</text>
</comment>
<accession>A0A1E5T4T6</accession>
<keyword evidence="13" id="KW-0031">Aminopeptidase</keyword>
<keyword evidence="5" id="KW-0645">Protease</keyword>
<evidence type="ECO:0000256" key="3">
    <source>
        <dbReference type="ARBA" id="ARBA00008766"/>
    </source>
</evidence>
<comment type="cofactor">
    <cofactor evidence="2">
        <name>Mn(2+)</name>
        <dbReference type="ChEBI" id="CHEBI:29035"/>
    </cofactor>
</comment>
<dbReference type="Proteomes" id="UP000095552">
    <property type="component" value="Unassembled WGS sequence"/>
</dbReference>